<dbReference type="GO" id="GO:0006633">
    <property type="term" value="P:fatty acid biosynthetic process"/>
    <property type="evidence" value="ECO:0007669"/>
    <property type="project" value="UniProtKB-KW"/>
</dbReference>
<dbReference type="InterPro" id="IPR042057">
    <property type="entry name" value="Lipoxy_PLAT/LH2"/>
</dbReference>
<evidence type="ECO:0000256" key="18">
    <source>
        <dbReference type="RuleBase" id="RU003975"/>
    </source>
</evidence>
<dbReference type="PROSITE" id="PS00711">
    <property type="entry name" value="LIPOXYGENASE_1"/>
    <property type="match status" value="1"/>
</dbReference>
<keyword evidence="14" id="KW-0443">Lipid metabolism</keyword>
<keyword evidence="11 17" id="KW-0223">Dioxygenase</keyword>
<feature type="domain" description="Lipoxygenase" evidence="20">
    <location>
        <begin position="199"/>
        <end position="891"/>
    </location>
</feature>
<keyword evidence="8 18" id="KW-0925">Oxylipin biosynthesis</keyword>
<comment type="similarity">
    <text evidence="3 17">Belongs to the lipoxygenase family.</text>
</comment>
<dbReference type="InterPro" id="IPR001024">
    <property type="entry name" value="PLAT/LH2_dom"/>
</dbReference>
<evidence type="ECO:0000256" key="17">
    <source>
        <dbReference type="RuleBase" id="RU003974"/>
    </source>
</evidence>
<dbReference type="Gene3D" id="2.60.60.20">
    <property type="entry name" value="PLAT/LH2 domain"/>
    <property type="match status" value="1"/>
</dbReference>
<dbReference type="SUPFAM" id="SSF49723">
    <property type="entry name" value="Lipase/lipooxygenase domain (PLAT/LH2 domain)"/>
    <property type="match status" value="1"/>
</dbReference>
<dbReference type="Gene3D" id="3.10.450.60">
    <property type="match status" value="1"/>
</dbReference>
<comment type="cofactor">
    <cofactor evidence="1 17">
        <name>Fe cation</name>
        <dbReference type="ChEBI" id="CHEBI:24875"/>
    </cofactor>
</comment>
<dbReference type="PROSITE" id="PS51393">
    <property type="entry name" value="LIPOXYGENASE_3"/>
    <property type="match status" value="2"/>
</dbReference>
<reference evidence="21" key="1">
    <citation type="submission" date="2018-11" db="EMBL/GenBank/DDBJ databases">
        <authorList>
            <consortium name="Genoscope - CEA"/>
            <person name="William W."/>
        </authorList>
    </citation>
    <scope>NUCLEOTIDE SEQUENCE</scope>
</reference>
<comment type="pathway">
    <text evidence="18">Lipid metabolism; oxylipin biosynthesis.</text>
</comment>
<dbReference type="SUPFAM" id="SSF48484">
    <property type="entry name" value="Lipoxigenase"/>
    <property type="match status" value="2"/>
</dbReference>
<dbReference type="Gene3D" id="1.20.245.10">
    <property type="entry name" value="Lipoxygenase-1, Domain 5"/>
    <property type="match status" value="2"/>
</dbReference>
<dbReference type="GO" id="GO:0031408">
    <property type="term" value="P:oxylipin biosynthetic process"/>
    <property type="evidence" value="ECO:0007669"/>
    <property type="project" value="UniProtKB-UniRule"/>
</dbReference>
<evidence type="ECO:0000256" key="13">
    <source>
        <dbReference type="ARBA" id="ARBA00023004"/>
    </source>
</evidence>
<comment type="function">
    <text evidence="18">Plant lipoxygenase may be involved in a number of diverse aspects of plant physiology including growth and development, pest resistance, and senescence or responses to wounding.</text>
</comment>
<dbReference type="EMBL" id="LR031574">
    <property type="protein sequence ID" value="VDD01088.1"/>
    <property type="molecule type" value="Genomic_DNA"/>
</dbReference>
<dbReference type="Gene3D" id="4.10.372.10">
    <property type="entry name" value="Lipoxygenase-1, Domain 3"/>
    <property type="match status" value="1"/>
</dbReference>
<dbReference type="PROSITE" id="PS00081">
    <property type="entry name" value="LIPOXYGENASE_2"/>
    <property type="match status" value="1"/>
</dbReference>
<evidence type="ECO:0000256" key="14">
    <source>
        <dbReference type="ARBA" id="ARBA00023098"/>
    </source>
</evidence>
<dbReference type="InterPro" id="IPR027433">
    <property type="entry name" value="Lipoxygenase_dom_3"/>
</dbReference>
<comment type="subcellular location">
    <subcellularLocation>
        <location evidence="2">Plastid</location>
        <location evidence="2">Chloroplast</location>
    </subcellularLocation>
</comment>
<dbReference type="GO" id="GO:0046872">
    <property type="term" value="F:metal ion binding"/>
    <property type="evidence" value="ECO:0007669"/>
    <property type="project" value="UniProtKB-UniRule"/>
</dbReference>
<keyword evidence="12 17" id="KW-0560">Oxidoreductase</keyword>
<evidence type="ECO:0000256" key="3">
    <source>
        <dbReference type="ARBA" id="ARBA00009419"/>
    </source>
</evidence>
<accession>A0A3P6BDG1</accession>
<evidence type="ECO:0000313" key="21">
    <source>
        <dbReference type="EMBL" id="VDD01088.1"/>
    </source>
</evidence>
<dbReference type="PRINTS" id="PR00087">
    <property type="entry name" value="LIPOXYGENASE"/>
</dbReference>
<keyword evidence="10" id="KW-0809">Transit peptide</keyword>
<name>A0A3P6BDG1_BRACM</name>
<dbReference type="InterPro" id="IPR020834">
    <property type="entry name" value="LipOase_CS"/>
</dbReference>
<keyword evidence="4 18" id="KW-0444">Lipid biosynthesis</keyword>
<evidence type="ECO:0000256" key="7">
    <source>
        <dbReference type="ARBA" id="ARBA00022723"/>
    </source>
</evidence>
<evidence type="ECO:0000256" key="16">
    <source>
        <dbReference type="PROSITE-ProRule" id="PRU00152"/>
    </source>
</evidence>
<sequence length="1100" mass="125139">MFCKEASSGLQTLNIAKNLSSEFTKPSALINPLSAGHRYKLCPRPNLRGRCTVTASKFDFDWIAKERVKKIKVKGIITAKQGLLPSVGFTDLLGISLLVELISAETDPRTLMEKDPVKDHARRLVIDAHGEDQYECVFDMPEDFGAVGAIRVLNEAHREIFLKEMKLELPDGPVTFTCNSWVASKSEDPTKRTFFSNKSYLPLQTPEPLKQLRKEELETLQGKNRKHSGEFEKFERVYDYDMYNDVGDPEKDPELARPVIGGLSHPYPRRCKTGRKPSRKYPSIETRKGEFYVPRDEEFTTIKGATFTGKAVLAALPAVFPQIEAALVDPNMPFPHFKSIEDLFEEGIELPKDAGLFPMIPRLVKAAAEADDILQFESPILLDKDRFSWIRDDEFARQTLAGLNPYCIQLVQEWPLKSKLDPAVYGDPNSLITSEIVEREIKGVMSFDEALENKRLFMLDYHDLLLPYVNKVRELDDSTLYASRALFFLSDDSTLRPVAIELTRPQDVNKPQWRQVFTPGYDATSCWLWSLAKTHAISHDAGYHQLISHWLRTHCCMEPYIIAANRQLSAMHPIYRLLHPHFRYTMEINARARQSLVNAGGIIESCFWPGKYSLELSSDVYDKLWRFDREGLPADLISRGLAVEDETAEYGVRLTIPDYPFANDGLMLWDALKEWITDYVNHYYPDAEQVMLDEELQGWWSEVRNIGHGDKKNEPWWPVLKTQDDLIEVVTTIAWVASGHHAAVNFGQYGYGGYFPNRPTTSRIKMPVEEPTEEELKEFYKDPEKTMLKTFPSKKQATKLMLTLDLLSTHSPDEEYLGENAEASWVHEPVIYAAYERFKGKLQYLEGVIDERNVDVALKNRAGAGVVKYELLKPISEPGLTGMGVPNSVGLAVEDETAEHGVRLTIPDFPFANDGLMLWDALKEWVTLDEELQGWWSEVRNIGHGDKKNEPWWPVLKTQDDLIEVVTTIAWVASGHHAAPTDEELKEFYEDPEKTMLKTFPSKKQATIVMVTLDLLSAHSPDEEYLGENPEASWAHEPVIYAAYERFKGKLQYLEGVIDERNVNVSLKNRTGAGVVKYELLKPISEPGVTGMGVPYSVSI</sequence>
<evidence type="ECO:0000256" key="15">
    <source>
        <dbReference type="ARBA" id="ARBA00023160"/>
    </source>
</evidence>
<keyword evidence="9" id="KW-0276">Fatty acid metabolism</keyword>
<dbReference type="PRINTS" id="PR00468">
    <property type="entry name" value="PLTLPOXGNASE"/>
</dbReference>
<dbReference type="InterPro" id="IPR020833">
    <property type="entry name" value="LipOase_Fe_BS"/>
</dbReference>
<comment type="caution">
    <text evidence="16">Lacks conserved residue(s) required for the propagation of feature annotation.</text>
</comment>
<dbReference type="CDD" id="cd01751">
    <property type="entry name" value="PLAT_LH2"/>
    <property type="match status" value="1"/>
</dbReference>
<dbReference type="InterPro" id="IPR036392">
    <property type="entry name" value="PLAT/LH2_dom_sf"/>
</dbReference>
<dbReference type="GO" id="GO:0016165">
    <property type="term" value="F:linoleate 13S-lipoxygenase activity"/>
    <property type="evidence" value="ECO:0007669"/>
    <property type="project" value="UniProtKB-ARBA"/>
</dbReference>
<dbReference type="FunFam" id="3.10.450.60:FF:000005">
    <property type="entry name" value="Lipoxygenase"/>
    <property type="match status" value="1"/>
</dbReference>
<dbReference type="InterPro" id="IPR000907">
    <property type="entry name" value="LipOase"/>
</dbReference>
<evidence type="ECO:0000256" key="8">
    <source>
        <dbReference type="ARBA" id="ARBA00022767"/>
    </source>
</evidence>
<gene>
    <name evidence="21" type="ORF">BRAA07T30850Z</name>
</gene>
<dbReference type="Pfam" id="PF01477">
    <property type="entry name" value="PLAT"/>
    <property type="match status" value="1"/>
</dbReference>
<evidence type="ECO:0000259" key="20">
    <source>
        <dbReference type="PROSITE" id="PS51393"/>
    </source>
</evidence>
<dbReference type="AlphaFoldDB" id="A0A3P6BDG1"/>
<evidence type="ECO:0000256" key="1">
    <source>
        <dbReference type="ARBA" id="ARBA00001962"/>
    </source>
</evidence>
<proteinExistence type="inferred from homology"/>
<dbReference type="EC" id="1.13.11.-" evidence="18"/>
<dbReference type="InterPro" id="IPR036226">
    <property type="entry name" value="LipOase_C_sf"/>
</dbReference>
<keyword evidence="15 18" id="KW-0275">Fatty acid biosynthesis</keyword>
<dbReference type="InterPro" id="IPR013819">
    <property type="entry name" value="LipOase_C"/>
</dbReference>
<keyword evidence="5" id="KW-0150">Chloroplast</keyword>
<dbReference type="UniPathway" id="UPA00382"/>
<keyword evidence="7 17" id="KW-0479">Metal-binding</keyword>
<dbReference type="Gene3D" id="4.10.375.10">
    <property type="entry name" value="Lipoxygenase-1, Domain 2"/>
    <property type="match status" value="1"/>
</dbReference>
<evidence type="ECO:0000256" key="6">
    <source>
        <dbReference type="ARBA" id="ARBA00022640"/>
    </source>
</evidence>
<evidence type="ECO:0000256" key="10">
    <source>
        <dbReference type="ARBA" id="ARBA00022946"/>
    </source>
</evidence>
<organism evidence="21">
    <name type="scientific">Brassica campestris</name>
    <name type="common">Field mustard</name>
    <dbReference type="NCBI Taxonomy" id="3711"/>
    <lineage>
        <taxon>Eukaryota</taxon>
        <taxon>Viridiplantae</taxon>
        <taxon>Streptophyta</taxon>
        <taxon>Embryophyta</taxon>
        <taxon>Tracheophyta</taxon>
        <taxon>Spermatophyta</taxon>
        <taxon>Magnoliopsida</taxon>
        <taxon>eudicotyledons</taxon>
        <taxon>Gunneridae</taxon>
        <taxon>Pentapetalae</taxon>
        <taxon>rosids</taxon>
        <taxon>malvids</taxon>
        <taxon>Brassicales</taxon>
        <taxon>Brassicaceae</taxon>
        <taxon>Brassiceae</taxon>
        <taxon>Brassica</taxon>
    </lineage>
</organism>
<feature type="domain" description="PLAT" evidence="19">
    <location>
        <begin position="73"/>
        <end position="196"/>
    </location>
</feature>
<dbReference type="InterPro" id="IPR001246">
    <property type="entry name" value="LipOase_plant"/>
</dbReference>
<dbReference type="FunFam" id="1.20.245.10:FF:000002">
    <property type="entry name" value="Lipoxygenase"/>
    <property type="match status" value="1"/>
</dbReference>
<protein>
    <recommendedName>
        <fullName evidence="18">Lipoxygenase</fullName>
        <ecNumber evidence="18">1.13.11.-</ecNumber>
    </recommendedName>
</protein>
<keyword evidence="13 17" id="KW-0408">Iron</keyword>
<dbReference type="Pfam" id="PF00305">
    <property type="entry name" value="Lipoxygenase"/>
    <property type="match status" value="2"/>
</dbReference>
<evidence type="ECO:0000256" key="4">
    <source>
        <dbReference type="ARBA" id="ARBA00022516"/>
    </source>
</evidence>
<keyword evidence="6" id="KW-0934">Plastid</keyword>
<evidence type="ECO:0000259" key="19">
    <source>
        <dbReference type="PROSITE" id="PS50095"/>
    </source>
</evidence>
<dbReference type="PROSITE" id="PS50095">
    <property type="entry name" value="PLAT"/>
    <property type="match status" value="1"/>
</dbReference>
<dbReference type="GO" id="GO:0034440">
    <property type="term" value="P:lipid oxidation"/>
    <property type="evidence" value="ECO:0007669"/>
    <property type="project" value="InterPro"/>
</dbReference>
<evidence type="ECO:0000256" key="12">
    <source>
        <dbReference type="ARBA" id="ARBA00023002"/>
    </source>
</evidence>
<dbReference type="PANTHER" id="PTHR11771">
    <property type="entry name" value="LIPOXYGENASE"/>
    <property type="match status" value="1"/>
</dbReference>
<dbReference type="SMART" id="SM00308">
    <property type="entry name" value="LH2"/>
    <property type="match status" value="1"/>
</dbReference>
<evidence type="ECO:0000256" key="5">
    <source>
        <dbReference type="ARBA" id="ARBA00022528"/>
    </source>
</evidence>
<feature type="domain" description="Lipoxygenase" evidence="20">
    <location>
        <begin position="890"/>
        <end position="1100"/>
    </location>
</feature>
<dbReference type="GO" id="GO:0009507">
    <property type="term" value="C:chloroplast"/>
    <property type="evidence" value="ECO:0007669"/>
    <property type="project" value="UniProtKB-SubCell"/>
</dbReference>
<evidence type="ECO:0000256" key="9">
    <source>
        <dbReference type="ARBA" id="ARBA00022832"/>
    </source>
</evidence>
<evidence type="ECO:0000256" key="2">
    <source>
        <dbReference type="ARBA" id="ARBA00004229"/>
    </source>
</evidence>
<evidence type="ECO:0000256" key="11">
    <source>
        <dbReference type="ARBA" id="ARBA00022964"/>
    </source>
</evidence>